<proteinExistence type="inferred from homology"/>
<evidence type="ECO:0000313" key="7">
    <source>
        <dbReference type="EMBL" id="CAD9252091.1"/>
    </source>
</evidence>
<evidence type="ECO:0000256" key="5">
    <source>
        <dbReference type="ARBA" id="ARBA00023136"/>
    </source>
</evidence>
<feature type="transmembrane region" description="Helical" evidence="6">
    <location>
        <begin position="58"/>
        <end position="77"/>
    </location>
</feature>
<dbReference type="PANTHER" id="PTHR11266">
    <property type="entry name" value="PEROXISOMAL MEMBRANE PROTEIN 2, PXMP2 MPV17"/>
    <property type="match status" value="1"/>
</dbReference>
<accession>A0A7S1XQJ5</accession>
<evidence type="ECO:0000256" key="3">
    <source>
        <dbReference type="ARBA" id="ARBA00022692"/>
    </source>
</evidence>
<dbReference type="GO" id="GO:0016020">
    <property type="term" value="C:membrane"/>
    <property type="evidence" value="ECO:0007669"/>
    <property type="project" value="UniProtKB-SubCell"/>
</dbReference>
<dbReference type="Pfam" id="PF04117">
    <property type="entry name" value="Mpv17_PMP22"/>
    <property type="match status" value="1"/>
</dbReference>
<dbReference type="AlphaFoldDB" id="A0A7S1XQJ5"/>
<evidence type="ECO:0008006" key="8">
    <source>
        <dbReference type="Google" id="ProtNLM"/>
    </source>
</evidence>
<keyword evidence="4 6" id="KW-1133">Transmembrane helix</keyword>
<keyword evidence="3 6" id="KW-0812">Transmembrane</keyword>
<dbReference type="GO" id="GO:0005737">
    <property type="term" value="C:cytoplasm"/>
    <property type="evidence" value="ECO:0007669"/>
    <property type="project" value="TreeGrafter"/>
</dbReference>
<gene>
    <name evidence="7" type="ORF">PPAR1163_LOCUS10454</name>
</gene>
<evidence type="ECO:0000256" key="6">
    <source>
        <dbReference type="RuleBase" id="RU363053"/>
    </source>
</evidence>
<dbReference type="EMBL" id="HBGJ01016276">
    <property type="protein sequence ID" value="CAD9252091.1"/>
    <property type="molecule type" value="Transcribed_RNA"/>
</dbReference>
<sequence length="184" mass="20275">MAEETREQALHKRALEWYAGQLRRRPLQTKVTTSALISVLGELLRAAIKKDRTSLRRIAVFAAYGGAVVAPIMHFWYSFLERSCRKYGTGVVGIIMRLVGDRLVLGPPFIAATILFLQTGLGGSLRKGAAAVKKQFLPVFAAATKLWTPAQLVNFKAVPVQYRVLYGNLVAVGWNVLLAMMVSS</sequence>
<evidence type="ECO:0000256" key="4">
    <source>
        <dbReference type="ARBA" id="ARBA00022989"/>
    </source>
</evidence>
<name>A0A7S1XQJ5_9STRA</name>
<dbReference type="InterPro" id="IPR007248">
    <property type="entry name" value="Mpv17_PMP22"/>
</dbReference>
<feature type="transmembrane region" description="Helical" evidence="6">
    <location>
        <begin position="164"/>
        <end position="182"/>
    </location>
</feature>
<comment type="subcellular location">
    <subcellularLocation>
        <location evidence="1">Membrane</location>
        <topology evidence="1">Multi-pass membrane protein</topology>
    </subcellularLocation>
</comment>
<reference evidence="7" key="1">
    <citation type="submission" date="2021-01" db="EMBL/GenBank/DDBJ databases">
        <authorList>
            <person name="Corre E."/>
            <person name="Pelletier E."/>
            <person name="Niang G."/>
            <person name="Scheremetjew M."/>
            <person name="Finn R."/>
            <person name="Kale V."/>
            <person name="Holt S."/>
            <person name="Cochrane G."/>
            <person name="Meng A."/>
            <person name="Brown T."/>
            <person name="Cohen L."/>
        </authorList>
    </citation>
    <scope>NUCLEOTIDE SEQUENCE</scope>
    <source>
        <strain evidence="7">CCMP2877</strain>
    </source>
</reference>
<feature type="transmembrane region" description="Helical" evidence="6">
    <location>
        <begin position="105"/>
        <end position="125"/>
    </location>
</feature>
<evidence type="ECO:0000256" key="2">
    <source>
        <dbReference type="ARBA" id="ARBA00006824"/>
    </source>
</evidence>
<evidence type="ECO:0000256" key="1">
    <source>
        <dbReference type="ARBA" id="ARBA00004141"/>
    </source>
</evidence>
<protein>
    <recommendedName>
        <fullName evidence="8">Peroxisomal membrane protein MPV17</fullName>
    </recommendedName>
</protein>
<organism evidence="7">
    <name type="scientific">Phaeomonas parva</name>
    <dbReference type="NCBI Taxonomy" id="124430"/>
    <lineage>
        <taxon>Eukaryota</taxon>
        <taxon>Sar</taxon>
        <taxon>Stramenopiles</taxon>
        <taxon>Ochrophyta</taxon>
        <taxon>Pinguiophyceae</taxon>
        <taxon>Pinguiochrysidales</taxon>
        <taxon>Pinguiochrysidaceae</taxon>
        <taxon>Phaeomonas</taxon>
    </lineage>
</organism>
<keyword evidence="5 6" id="KW-0472">Membrane</keyword>
<comment type="similarity">
    <text evidence="2 6">Belongs to the peroxisomal membrane protein PXMP2/4 family.</text>
</comment>